<evidence type="ECO:0008006" key="4">
    <source>
        <dbReference type="Google" id="ProtNLM"/>
    </source>
</evidence>
<dbReference type="Gene3D" id="3.80.10.10">
    <property type="entry name" value="Ribonuclease Inhibitor"/>
    <property type="match status" value="1"/>
</dbReference>
<keyword evidence="1" id="KW-0732">Signal</keyword>
<feature type="chain" id="PRO_5038347949" description="Leucine-rich repeat domain-containing protein" evidence="1">
    <location>
        <begin position="19"/>
        <end position="473"/>
    </location>
</feature>
<dbReference type="Proteomes" id="UP000198508">
    <property type="component" value="Unassembled WGS sequence"/>
</dbReference>
<sequence>MGKTVLLWLIMGMLAVSGAEGGMDASDSLRGPVGLEGSAGLWKSIGLGGAAGLGAGSGGQTGGQKVWPGTSGAVSKDYDVQDGQGFGFDLPEGGGDRIDWGPDGYHFKMEYEEEGTDLLADVRETDPVSREFARDWENTAPNLARLAQENLGEELLAFGPAELMDGQMPVCSFSYSAARAGTVFHTAVFYCFGETYTAEFAAVGPDSEAVYRLAKEAAASFAELGGEAHMIGQRAPGLGMDRWDYPYLHNPFALTGYYMDLEAPSLQRCATDYEIMWKDRTVEALVRELVEKPDEPVMSSDLDRFSSLAIRFLEQTGEYEISANELSAWIPADGLEVITLEDLAEFPNVVSLSLQLPEIHDFSPLSSMTGLNVLMIFTGGETENLDWLAPLSELVYLRIGGLDIRTSDVRVFGQLENLERLDLRLPMVSDLSVFAEMPGLKELLLQCDENADTSVLRDREQIECLFINGEEVR</sequence>
<dbReference type="InterPro" id="IPR032675">
    <property type="entry name" value="LRR_dom_sf"/>
</dbReference>
<accession>A0A1I0AGV7</accession>
<dbReference type="SUPFAM" id="SSF52058">
    <property type="entry name" value="L domain-like"/>
    <property type="match status" value="1"/>
</dbReference>
<proteinExistence type="predicted"/>
<dbReference type="AlphaFoldDB" id="A0A1I0AGV7"/>
<gene>
    <name evidence="2" type="ORF">SAMN05216313_10134</name>
</gene>
<name>A0A1I0AGV7_9FIRM</name>
<organism evidence="2 3">
    <name type="scientific">Enterocloster lavalensis</name>
    <dbReference type="NCBI Taxonomy" id="460384"/>
    <lineage>
        <taxon>Bacteria</taxon>
        <taxon>Bacillati</taxon>
        <taxon>Bacillota</taxon>
        <taxon>Clostridia</taxon>
        <taxon>Lachnospirales</taxon>
        <taxon>Lachnospiraceae</taxon>
        <taxon>Enterocloster</taxon>
    </lineage>
</organism>
<keyword evidence="3" id="KW-1185">Reference proteome</keyword>
<feature type="signal peptide" evidence="1">
    <location>
        <begin position="1"/>
        <end position="18"/>
    </location>
</feature>
<evidence type="ECO:0000313" key="2">
    <source>
        <dbReference type="EMBL" id="SES93527.1"/>
    </source>
</evidence>
<dbReference type="STRING" id="460384.SAMN05216313_10134"/>
<protein>
    <recommendedName>
        <fullName evidence="4">Leucine-rich repeat domain-containing protein</fullName>
    </recommendedName>
</protein>
<evidence type="ECO:0000256" key="1">
    <source>
        <dbReference type="SAM" id="SignalP"/>
    </source>
</evidence>
<evidence type="ECO:0000313" key="3">
    <source>
        <dbReference type="Proteomes" id="UP000198508"/>
    </source>
</evidence>
<reference evidence="3" key="1">
    <citation type="submission" date="2016-10" db="EMBL/GenBank/DDBJ databases">
        <authorList>
            <person name="Varghese N."/>
            <person name="Submissions S."/>
        </authorList>
    </citation>
    <scope>NUCLEOTIDE SEQUENCE [LARGE SCALE GENOMIC DNA]</scope>
    <source>
        <strain evidence="3">NLAE-zl-G277</strain>
    </source>
</reference>
<dbReference type="EMBL" id="FOIM01000001">
    <property type="protein sequence ID" value="SES93527.1"/>
    <property type="molecule type" value="Genomic_DNA"/>
</dbReference>